<evidence type="ECO:0000313" key="10">
    <source>
        <dbReference type="Proteomes" id="UP000062398"/>
    </source>
</evidence>
<sequence>MNVISSDARIADLLGLLSILQNIFGGKADLYQIEKEMEVDVDDLMPIVYAANSMGFATVGEGDIIITDKGAEFLKSNIRRRKEILKESLVKTEPFMTAVELGEFTLDTLMEALEKKGVQAYNKPEGKYELQLILLEWGVYSGLISRVDEDTYKVNYDKS</sequence>
<dbReference type="AlphaFoldDB" id="A0A088E437"/>
<dbReference type="OrthoDB" id="55804at2157"/>
<dbReference type="Proteomes" id="UP000029084">
    <property type="component" value="Chromosome"/>
</dbReference>
<dbReference type="OMA" id="WAVFAQL"/>
<evidence type="ECO:0000313" key="2">
    <source>
        <dbReference type="EMBL" id="AKV73703.1"/>
    </source>
</evidence>
<dbReference type="GO" id="GO:0005524">
    <property type="term" value="F:ATP binding"/>
    <property type="evidence" value="ECO:0007669"/>
    <property type="project" value="UniProtKB-KW"/>
</dbReference>
<dbReference type="Proteomes" id="UP000056255">
    <property type="component" value="Chromosome"/>
</dbReference>
<evidence type="ECO:0000313" key="7">
    <source>
        <dbReference type="Proteomes" id="UP000029084"/>
    </source>
</evidence>
<evidence type="ECO:0000313" key="4">
    <source>
        <dbReference type="EMBL" id="AKV78194.1"/>
    </source>
</evidence>
<evidence type="ECO:0000313" key="1">
    <source>
        <dbReference type="EMBL" id="AIM26748.1"/>
    </source>
</evidence>
<dbReference type="GeneID" id="97614356"/>
<dbReference type="PATRIC" id="fig|43687.5.peg.600"/>
<name>A0A088E437_9CREN</name>
<keyword evidence="2" id="KW-0547">Nucleotide-binding</keyword>
<reference evidence="1 7" key="1">
    <citation type="journal article" date="2014" name="J. Bacteriol.">
        <title>Role of an Archaeal PitA Transporter in the Copper and Arsenic Resistance of Metallosphaera sedula, an Extreme Thermoacidophile.</title>
        <authorList>
            <person name="McCarthy S."/>
            <person name="Ai C."/>
            <person name="Wheaton G."/>
            <person name="Tevatia R."/>
            <person name="Eckrich V."/>
            <person name="Kelly R."/>
            <person name="Blum P."/>
        </authorList>
    </citation>
    <scope>NUCLEOTIDE SEQUENCE [LARGE SCALE GENOMIC DNA]</scope>
    <source>
        <strain evidence="1 7">CuR1</strain>
    </source>
</reference>
<dbReference type="EMBL" id="CP012172">
    <property type="protein sequence ID" value="AKV73703.1"/>
    <property type="molecule type" value="Genomic_DNA"/>
</dbReference>
<evidence type="ECO:0000313" key="3">
    <source>
        <dbReference type="EMBL" id="AKV75943.1"/>
    </source>
</evidence>
<evidence type="ECO:0000313" key="11">
    <source>
        <dbReference type="Proteomes" id="UP000062475"/>
    </source>
</evidence>
<dbReference type="Proteomes" id="UP000068832">
    <property type="component" value="Chromosome"/>
</dbReference>
<protein>
    <submittedName>
        <fullName evidence="2">ABC transporter ATP-binding protein</fullName>
    </submittedName>
</protein>
<keyword evidence="2" id="KW-0067">ATP-binding</keyword>
<evidence type="ECO:0000313" key="12">
    <source>
        <dbReference type="Proteomes" id="UP000068832"/>
    </source>
</evidence>
<reference evidence="9 10" key="2">
    <citation type="journal article" date="2015" name="Genome Announc.">
        <title>Complete Genome Sequences of Evolved Arsenate-Resistant Metallosphaera sedula Strains.</title>
        <authorList>
            <person name="Ai C."/>
            <person name="McCarthy S."/>
            <person name="Schackwitz W."/>
            <person name="Martin J."/>
            <person name="Lipzen A."/>
            <person name="Blum P."/>
        </authorList>
    </citation>
    <scope>NUCLEOTIDE SEQUENCE [LARGE SCALE GENOMIC DNA]</scope>
    <source>
        <strain evidence="4 10">ARS120-1</strain>
        <strain evidence="5 9">ARS120-2</strain>
        <strain evidence="2 12">ARS50-1</strain>
        <strain evidence="3 11">ARS50-2</strain>
    </source>
</reference>
<evidence type="ECO:0000313" key="9">
    <source>
        <dbReference type="Proteomes" id="UP000061362"/>
    </source>
</evidence>
<dbReference type="Proteomes" id="UP000062475">
    <property type="component" value="Chromosome"/>
</dbReference>
<evidence type="ECO:0000313" key="6">
    <source>
        <dbReference type="EMBL" id="AKV82686.1"/>
    </source>
</evidence>
<reference evidence="6 8" key="3">
    <citation type="submission" date="2015-07" db="EMBL/GenBank/DDBJ databases">
        <title>Physiological, transcriptional responses and genome re-sequencing of acid resistant extremely thermoacidophilic Metallosphaera sedula SARC-M1.</title>
        <authorList>
            <person name="Ai C."/>
            <person name="McCarthy S."/>
            <person name="Eckrich V."/>
            <person name="Rudrappa D."/>
            <person name="Qiu G."/>
            <person name="Blum P."/>
        </authorList>
    </citation>
    <scope>NUCLEOTIDE SEQUENCE [LARGE SCALE GENOMIC DNA]</scope>
    <source>
        <strain evidence="6 8">SARC-M1</strain>
    </source>
</reference>
<dbReference type="InterPro" id="IPR018632">
    <property type="entry name" value="AAA-associated_dom_C"/>
</dbReference>
<dbReference type="RefSeq" id="WP_012020548.1">
    <property type="nucleotide sequence ID" value="NZ_AP019770.1"/>
</dbReference>
<dbReference type="EMBL" id="CP012174">
    <property type="protein sequence ID" value="AKV78194.1"/>
    <property type="molecule type" value="Genomic_DNA"/>
</dbReference>
<evidence type="ECO:0000313" key="8">
    <source>
        <dbReference type="Proteomes" id="UP000056255"/>
    </source>
</evidence>
<organism evidence="1 7">
    <name type="scientific">Metallosphaera sedula</name>
    <dbReference type="NCBI Taxonomy" id="43687"/>
    <lineage>
        <taxon>Archaea</taxon>
        <taxon>Thermoproteota</taxon>
        <taxon>Thermoprotei</taxon>
        <taxon>Sulfolobales</taxon>
        <taxon>Sulfolobaceae</taxon>
        <taxon>Metallosphaera</taxon>
    </lineage>
</organism>
<dbReference type="EMBL" id="CP012176">
    <property type="protein sequence ID" value="AKV82686.1"/>
    <property type="molecule type" value="Genomic_DNA"/>
</dbReference>
<dbReference type="Proteomes" id="UP000061362">
    <property type="component" value="Chromosome"/>
</dbReference>
<proteinExistence type="predicted"/>
<dbReference type="Pfam" id="PF09821">
    <property type="entry name" value="AAA_assoc_C"/>
    <property type="match status" value="1"/>
</dbReference>
<evidence type="ECO:0000313" key="5">
    <source>
        <dbReference type="EMBL" id="AKV80439.1"/>
    </source>
</evidence>
<dbReference type="EMBL" id="CP012175">
    <property type="protein sequence ID" value="AKV80439.1"/>
    <property type="molecule type" value="Genomic_DNA"/>
</dbReference>
<accession>A0A088E437</accession>
<dbReference type="EMBL" id="CP008822">
    <property type="protein sequence ID" value="AIM26748.1"/>
    <property type="molecule type" value="Genomic_DNA"/>
</dbReference>
<gene>
    <name evidence="1" type="ORF">HA72_0586</name>
    <name evidence="2" type="ORF">MsedA_0598</name>
    <name evidence="3" type="ORF">MsedB_0598</name>
    <name evidence="4" type="ORF">MsedC_0597</name>
    <name evidence="5" type="ORF">MsedD_0598</name>
    <name evidence="6" type="ORF">MsedE_0598</name>
</gene>
<dbReference type="Proteomes" id="UP000062398">
    <property type="component" value="Chromosome"/>
</dbReference>
<dbReference type="EMBL" id="CP012173">
    <property type="protein sequence ID" value="AKV75943.1"/>
    <property type="molecule type" value="Genomic_DNA"/>
</dbReference>